<dbReference type="EMBL" id="NHTK01005854">
    <property type="protein sequence ID" value="PPQ72743.1"/>
    <property type="molecule type" value="Genomic_DNA"/>
</dbReference>
<organism evidence="3 4">
    <name type="scientific">Panaeolus cyanescens</name>
    <dbReference type="NCBI Taxonomy" id="181874"/>
    <lineage>
        <taxon>Eukaryota</taxon>
        <taxon>Fungi</taxon>
        <taxon>Dikarya</taxon>
        <taxon>Basidiomycota</taxon>
        <taxon>Agaricomycotina</taxon>
        <taxon>Agaricomycetes</taxon>
        <taxon>Agaricomycetidae</taxon>
        <taxon>Agaricales</taxon>
        <taxon>Agaricineae</taxon>
        <taxon>Galeropsidaceae</taxon>
        <taxon>Panaeolus</taxon>
    </lineage>
</organism>
<feature type="chain" id="PRO_5019297098" evidence="2">
    <location>
        <begin position="19"/>
        <end position="264"/>
    </location>
</feature>
<evidence type="ECO:0000256" key="1">
    <source>
        <dbReference type="SAM" id="MobiDB-lite"/>
    </source>
</evidence>
<gene>
    <name evidence="3" type="ORF">CVT24_012636</name>
</gene>
<evidence type="ECO:0000313" key="4">
    <source>
        <dbReference type="Proteomes" id="UP000284842"/>
    </source>
</evidence>
<keyword evidence="4" id="KW-1185">Reference proteome</keyword>
<evidence type="ECO:0000256" key="2">
    <source>
        <dbReference type="SAM" id="SignalP"/>
    </source>
</evidence>
<dbReference type="AlphaFoldDB" id="A0A409W2M5"/>
<feature type="compositionally biased region" description="Low complexity" evidence="1">
    <location>
        <begin position="49"/>
        <end position="67"/>
    </location>
</feature>
<proteinExistence type="predicted"/>
<feature type="region of interest" description="Disordered" evidence="1">
    <location>
        <begin position="43"/>
        <end position="105"/>
    </location>
</feature>
<reference evidence="3 4" key="1">
    <citation type="journal article" date="2018" name="Evol. Lett.">
        <title>Horizontal gene cluster transfer increased hallucinogenic mushroom diversity.</title>
        <authorList>
            <person name="Reynolds H.T."/>
            <person name="Vijayakumar V."/>
            <person name="Gluck-Thaler E."/>
            <person name="Korotkin H.B."/>
            <person name="Matheny P.B."/>
            <person name="Slot J.C."/>
        </authorList>
    </citation>
    <scope>NUCLEOTIDE SEQUENCE [LARGE SCALE GENOMIC DNA]</scope>
    <source>
        <strain evidence="3 4">2629</strain>
    </source>
</reference>
<feature type="signal peptide" evidence="2">
    <location>
        <begin position="1"/>
        <end position="18"/>
    </location>
</feature>
<dbReference type="Proteomes" id="UP000284842">
    <property type="component" value="Unassembled WGS sequence"/>
</dbReference>
<name>A0A409W2M5_9AGAR</name>
<feature type="compositionally biased region" description="Low complexity" evidence="1">
    <location>
        <begin position="92"/>
        <end position="103"/>
    </location>
</feature>
<evidence type="ECO:0000313" key="3">
    <source>
        <dbReference type="EMBL" id="PPQ72743.1"/>
    </source>
</evidence>
<sequence>MRFSVFVTLSIVAASVSAIAIPSINEIEARDYAPLQKRAPVKGGFFHTGDSSSSSSSSDAASSHHGSNQGSNPATPSPGRTPSPHNSEHSHSSGASSVSSDPHITFSEEGHAHLDRLGNLTEDERNQVEKEHKTRIKEHMKEIGATHAVIHKMGHAQGSSDARPHITATFKKPVTGPNGGVSLQPIPSTWTDANGVVQHGQDHRHHVPLNKENPHNAADYVKNHMPMYHAKLQQKQGLAPHQNPVLRRRALRRRALLRAAANYA</sequence>
<comment type="caution">
    <text evidence="3">The sequence shown here is derived from an EMBL/GenBank/DDBJ whole genome shotgun (WGS) entry which is preliminary data.</text>
</comment>
<keyword evidence="2" id="KW-0732">Signal</keyword>
<dbReference type="InParanoid" id="A0A409W2M5"/>
<protein>
    <submittedName>
        <fullName evidence="3">Uncharacterized protein</fullName>
    </submittedName>
</protein>
<accession>A0A409W2M5</accession>
<dbReference type="OrthoDB" id="3069547at2759"/>